<gene>
    <name evidence="2" type="ORF">H1D24_11455</name>
</gene>
<accession>A0A7W0DJT6</accession>
<dbReference type="Proteomes" id="UP000545761">
    <property type="component" value="Unassembled WGS sequence"/>
</dbReference>
<feature type="compositionally biased region" description="Basic and acidic residues" evidence="1">
    <location>
        <begin position="24"/>
        <end position="36"/>
    </location>
</feature>
<evidence type="ECO:0000313" key="2">
    <source>
        <dbReference type="EMBL" id="MBA2946411.1"/>
    </source>
</evidence>
<comment type="caution">
    <text evidence="2">The sequence shown here is derived from an EMBL/GenBank/DDBJ whole genome shotgun (WGS) entry which is preliminary data.</text>
</comment>
<feature type="region of interest" description="Disordered" evidence="1">
    <location>
        <begin position="1"/>
        <end position="36"/>
    </location>
</feature>
<reference evidence="2 3" key="1">
    <citation type="submission" date="2020-07" db="EMBL/GenBank/DDBJ databases">
        <title>Streptomyces isolated from Indian soil.</title>
        <authorList>
            <person name="Mandal S."/>
            <person name="Maiti P.K."/>
        </authorList>
    </citation>
    <scope>NUCLEOTIDE SEQUENCE [LARGE SCALE GENOMIC DNA]</scope>
    <source>
        <strain evidence="2 3">PSKA28</strain>
    </source>
</reference>
<organism evidence="2 3">
    <name type="scientific">Streptomyces himalayensis subsp. himalayensis</name>
    <dbReference type="NCBI Taxonomy" id="2756131"/>
    <lineage>
        <taxon>Bacteria</taxon>
        <taxon>Bacillati</taxon>
        <taxon>Actinomycetota</taxon>
        <taxon>Actinomycetes</taxon>
        <taxon>Kitasatosporales</taxon>
        <taxon>Streptomycetaceae</taxon>
        <taxon>Streptomyces</taxon>
        <taxon>Streptomyces himalayensis</taxon>
    </lineage>
</organism>
<evidence type="ECO:0008006" key="4">
    <source>
        <dbReference type="Google" id="ProtNLM"/>
    </source>
</evidence>
<protein>
    <recommendedName>
        <fullName evidence="4">Transposase</fullName>
    </recommendedName>
</protein>
<dbReference type="AlphaFoldDB" id="A0A7W0DJT6"/>
<name>A0A7W0DJT6_9ACTN</name>
<proteinExistence type="predicted"/>
<sequence>MPPCSAGARDQLEESGADQASADIRSERRGLTRPDAKAIPVPDLIGRDFTASTPGTKLVGDITLATVIDLATREVVGGTAWPTITALISSPTR</sequence>
<evidence type="ECO:0000256" key="1">
    <source>
        <dbReference type="SAM" id="MobiDB-lite"/>
    </source>
</evidence>
<evidence type="ECO:0000313" key="3">
    <source>
        <dbReference type="Proteomes" id="UP000545761"/>
    </source>
</evidence>
<dbReference type="EMBL" id="JACEHE010000005">
    <property type="protein sequence ID" value="MBA2946411.1"/>
    <property type="molecule type" value="Genomic_DNA"/>
</dbReference>